<sequence length="229" mass="24932">MATQQQEEGCPNYSDQLDGMTNTDTVAHTPIQKGVESTEITEELPSRQHGRRQNLMLEIPTRNLDEAREEFLTINMPSTSPAFSSINELQPKSKSTIKTLIPKLSFKFGNSEKTSILALEGSSTELPKKPMVSRTLSLTKLITPRGKKMSSLPVTPIGGNTTNMTTCVRKGPRSSIRRSRSVPVLNKDGNQSAGVMMRVVPTTPRLAGSAATTSMKSSSDISGDFLLHV</sequence>
<feature type="region of interest" description="Disordered" evidence="1">
    <location>
        <begin position="1"/>
        <end position="22"/>
    </location>
</feature>
<dbReference type="PANTHER" id="PTHR46158:SF10">
    <property type="entry name" value="RING-CH-TYPE DOMAIN-CONTAINING PROTEIN"/>
    <property type="match status" value="1"/>
</dbReference>
<keyword evidence="3" id="KW-1185">Reference proteome</keyword>
<evidence type="ECO:0000313" key="2">
    <source>
        <dbReference type="EMBL" id="MED6131107.1"/>
    </source>
</evidence>
<gene>
    <name evidence="2" type="ORF">PIB30_006726</name>
</gene>
<name>A0ABU6S3W7_9FABA</name>
<dbReference type="PANTHER" id="PTHR46158">
    <property type="entry name" value="OS02G0165000 PROTEIN"/>
    <property type="match status" value="1"/>
</dbReference>
<accession>A0ABU6S3W7</accession>
<comment type="caution">
    <text evidence="2">The sequence shown here is derived from an EMBL/GenBank/DDBJ whole genome shotgun (WGS) entry which is preliminary data.</text>
</comment>
<proteinExistence type="predicted"/>
<evidence type="ECO:0000256" key="1">
    <source>
        <dbReference type="SAM" id="MobiDB-lite"/>
    </source>
</evidence>
<dbReference type="Proteomes" id="UP001341840">
    <property type="component" value="Unassembled WGS sequence"/>
</dbReference>
<organism evidence="2 3">
    <name type="scientific">Stylosanthes scabra</name>
    <dbReference type="NCBI Taxonomy" id="79078"/>
    <lineage>
        <taxon>Eukaryota</taxon>
        <taxon>Viridiplantae</taxon>
        <taxon>Streptophyta</taxon>
        <taxon>Embryophyta</taxon>
        <taxon>Tracheophyta</taxon>
        <taxon>Spermatophyta</taxon>
        <taxon>Magnoliopsida</taxon>
        <taxon>eudicotyledons</taxon>
        <taxon>Gunneridae</taxon>
        <taxon>Pentapetalae</taxon>
        <taxon>rosids</taxon>
        <taxon>fabids</taxon>
        <taxon>Fabales</taxon>
        <taxon>Fabaceae</taxon>
        <taxon>Papilionoideae</taxon>
        <taxon>50 kb inversion clade</taxon>
        <taxon>dalbergioids sensu lato</taxon>
        <taxon>Dalbergieae</taxon>
        <taxon>Pterocarpus clade</taxon>
        <taxon>Stylosanthes</taxon>
    </lineage>
</organism>
<dbReference type="EMBL" id="JASCZI010060429">
    <property type="protein sequence ID" value="MED6131107.1"/>
    <property type="molecule type" value="Genomic_DNA"/>
</dbReference>
<feature type="region of interest" description="Disordered" evidence="1">
    <location>
        <begin position="149"/>
        <end position="178"/>
    </location>
</feature>
<protein>
    <submittedName>
        <fullName evidence="2">Uncharacterized protein</fullName>
    </submittedName>
</protein>
<reference evidence="2 3" key="1">
    <citation type="journal article" date="2023" name="Plants (Basel)">
        <title>Bridging the Gap: Combining Genomics and Transcriptomics Approaches to Understand Stylosanthes scabra, an Orphan Legume from the Brazilian Caatinga.</title>
        <authorList>
            <person name="Ferreira-Neto J.R.C."/>
            <person name="da Silva M.D."/>
            <person name="Binneck E."/>
            <person name="de Melo N.F."/>
            <person name="da Silva R.H."/>
            <person name="de Melo A.L.T.M."/>
            <person name="Pandolfi V."/>
            <person name="Bustamante F.O."/>
            <person name="Brasileiro-Vidal A.C."/>
            <person name="Benko-Iseppon A.M."/>
        </authorList>
    </citation>
    <scope>NUCLEOTIDE SEQUENCE [LARGE SCALE GENOMIC DNA]</scope>
    <source>
        <tissue evidence="2">Leaves</tissue>
    </source>
</reference>
<evidence type="ECO:0000313" key="3">
    <source>
        <dbReference type="Proteomes" id="UP001341840"/>
    </source>
</evidence>